<reference evidence="1 2" key="1">
    <citation type="submission" date="2017-04" db="EMBL/GenBank/DDBJ databases">
        <title>Draft genome of the yeast Clavispora lusitaniae type strain CBS 6936.</title>
        <authorList>
            <person name="Durrens P."/>
            <person name="Klopp C."/>
            <person name="Biteau N."/>
            <person name="Fitton-Ouhabi V."/>
            <person name="Dementhon K."/>
            <person name="Accoceberry I."/>
            <person name="Sherman D.J."/>
            <person name="Noel T."/>
        </authorList>
    </citation>
    <scope>NUCLEOTIDE SEQUENCE [LARGE SCALE GENOMIC DNA]</scope>
    <source>
        <strain evidence="1 2">CBS 6936</strain>
    </source>
</reference>
<name>A0AA91Q4N4_CLALS</name>
<evidence type="ECO:0000313" key="1">
    <source>
        <dbReference type="EMBL" id="OVF10633.1"/>
    </source>
</evidence>
<dbReference type="Proteomes" id="UP000195602">
    <property type="component" value="Unassembled WGS sequence"/>
</dbReference>
<sequence>MFTKSATPATPVTRPETRMSDSLTWAYEWFSFDSSTTPLQLKGWVKKASSEVTRSTPSISADALDVTDCEYHKEPIVVENAVEEQQPVDEAKNADLKSALSLDKKDDQISSLSGLGI</sequence>
<dbReference type="EMBL" id="LYUB02000001">
    <property type="protein sequence ID" value="OVF10633.1"/>
    <property type="molecule type" value="Genomic_DNA"/>
</dbReference>
<proteinExistence type="predicted"/>
<dbReference type="AlphaFoldDB" id="A0AA91Q4N4"/>
<organism evidence="1 2">
    <name type="scientific">Clavispora lusitaniae</name>
    <name type="common">Candida lusitaniae</name>
    <dbReference type="NCBI Taxonomy" id="36911"/>
    <lineage>
        <taxon>Eukaryota</taxon>
        <taxon>Fungi</taxon>
        <taxon>Dikarya</taxon>
        <taxon>Ascomycota</taxon>
        <taxon>Saccharomycotina</taxon>
        <taxon>Pichiomycetes</taxon>
        <taxon>Metschnikowiaceae</taxon>
        <taxon>Clavispora</taxon>
    </lineage>
</organism>
<accession>A0AA91Q4N4</accession>
<evidence type="ECO:0000313" key="2">
    <source>
        <dbReference type="Proteomes" id="UP000195602"/>
    </source>
</evidence>
<gene>
    <name evidence="1" type="ORF">A9F13_01g00242</name>
</gene>
<comment type="caution">
    <text evidence="1">The sequence shown here is derived from an EMBL/GenBank/DDBJ whole genome shotgun (WGS) entry which is preliminary data.</text>
</comment>
<protein>
    <submittedName>
        <fullName evidence="1">Uncharacterized protein</fullName>
    </submittedName>
</protein>
<dbReference type="KEGG" id="clus:A9F13_01g00242"/>